<name>A0A365N4U3_GIBIN</name>
<comment type="caution">
    <text evidence="10">The sequence shown here is derived from an EMBL/GenBank/DDBJ whole genome shotgun (WGS) entry which is preliminary data.</text>
</comment>
<feature type="repeat" description="ANK" evidence="7">
    <location>
        <begin position="88"/>
        <end position="121"/>
    </location>
</feature>
<dbReference type="EMBL" id="PKMI01000020">
    <property type="protein sequence ID" value="RBA15833.1"/>
    <property type="molecule type" value="Genomic_DNA"/>
</dbReference>
<dbReference type="Pfam" id="PF01544">
    <property type="entry name" value="CorA"/>
    <property type="match status" value="1"/>
</dbReference>
<dbReference type="Gene3D" id="1.20.58.340">
    <property type="entry name" value="Magnesium transport protein CorA, transmembrane region"/>
    <property type="match status" value="1"/>
</dbReference>
<evidence type="ECO:0000256" key="1">
    <source>
        <dbReference type="ARBA" id="ARBA00004141"/>
    </source>
</evidence>
<accession>A0A365N4U3</accession>
<keyword evidence="3" id="KW-0677">Repeat</keyword>
<dbReference type="AlphaFoldDB" id="A0A365N4U3"/>
<evidence type="ECO:0000256" key="7">
    <source>
        <dbReference type="PROSITE-ProRule" id="PRU00023"/>
    </source>
</evidence>
<feature type="repeat" description="ANK" evidence="7">
    <location>
        <begin position="308"/>
        <end position="330"/>
    </location>
</feature>
<dbReference type="SUPFAM" id="SSF48403">
    <property type="entry name" value="Ankyrin repeat"/>
    <property type="match status" value="2"/>
</dbReference>
<organism evidence="10 11">
    <name type="scientific">Gibberella intermedia</name>
    <name type="common">Bulb rot disease fungus</name>
    <name type="synonym">Fusarium proliferatum</name>
    <dbReference type="NCBI Taxonomy" id="948311"/>
    <lineage>
        <taxon>Eukaryota</taxon>
        <taxon>Fungi</taxon>
        <taxon>Dikarya</taxon>
        <taxon>Ascomycota</taxon>
        <taxon>Pezizomycotina</taxon>
        <taxon>Sordariomycetes</taxon>
        <taxon>Hypocreomycetidae</taxon>
        <taxon>Hypocreales</taxon>
        <taxon>Nectriaceae</taxon>
        <taxon>Fusarium</taxon>
        <taxon>Fusarium fujikuroi species complex</taxon>
    </lineage>
</organism>
<feature type="transmembrane region" description="Helical" evidence="9">
    <location>
        <begin position="853"/>
        <end position="873"/>
    </location>
</feature>
<feature type="compositionally biased region" description="Polar residues" evidence="8">
    <location>
        <begin position="1"/>
        <end position="12"/>
    </location>
</feature>
<dbReference type="PROSITE" id="PS50088">
    <property type="entry name" value="ANK_REPEAT"/>
    <property type="match status" value="5"/>
</dbReference>
<protein>
    <submittedName>
        <fullName evidence="10">Uncharacterized protein</fullName>
    </submittedName>
</protein>
<reference evidence="10 11" key="1">
    <citation type="submission" date="2017-12" db="EMBL/GenBank/DDBJ databases">
        <title>Genome sequence of the mycotoxigenic crop pathogen Fusarium proliferatum, strain ITEM 2341 from Date Palm.</title>
        <authorList>
            <person name="Almiman B.F."/>
            <person name="Shittu T.A."/>
            <person name="Muthumeenakshi S."/>
            <person name="Baroncelli R."/>
            <person name="Sreenivasaprasada S."/>
        </authorList>
    </citation>
    <scope>NUCLEOTIDE SEQUENCE [LARGE SCALE GENOMIC DNA]</scope>
    <source>
        <strain evidence="10 11">ITEM 2341</strain>
    </source>
</reference>
<dbReference type="Pfam" id="PF12796">
    <property type="entry name" value="Ank_2"/>
    <property type="match status" value="5"/>
</dbReference>
<keyword evidence="2 9" id="KW-0812">Transmembrane</keyword>
<dbReference type="SUPFAM" id="SSF144083">
    <property type="entry name" value="Magnesium transport protein CorA, transmembrane region"/>
    <property type="match status" value="1"/>
</dbReference>
<dbReference type="GO" id="GO:0016020">
    <property type="term" value="C:membrane"/>
    <property type="evidence" value="ECO:0007669"/>
    <property type="project" value="UniProtKB-SubCell"/>
</dbReference>
<dbReference type="Pfam" id="PF00023">
    <property type="entry name" value="Ank"/>
    <property type="match status" value="1"/>
</dbReference>
<dbReference type="InterPro" id="IPR051165">
    <property type="entry name" value="Multifunctional_ANK_Repeat"/>
</dbReference>
<gene>
    <name evidence="10" type="ORF">FPRO05_12054</name>
</gene>
<evidence type="ECO:0000256" key="8">
    <source>
        <dbReference type="SAM" id="MobiDB-lite"/>
    </source>
</evidence>
<dbReference type="InterPro" id="IPR002110">
    <property type="entry name" value="Ankyrin_rpt"/>
</dbReference>
<dbReference type="SMART" id="SM00248">
    <property type="entry name" value="ANK"/>
    <property type="match status" value="13"/>
</dbReference>
<dbReference type="InterPro" id="IPR036770">
    <property type="entry name" value="Ankyrin_rpt-contain_sf"/>
</dbReference>
<dbReference type="Gene3D" id="1.25.40.20">
    <property type="entry name" value="Ankyrin repeat-containing domain"/>
    <property type="match status" value="4"/>
</dbReference>
<keyword evidence="4 9" id="KW-1133">Transmembrane helix</keyword>
<feature type="region of interest" description="Disordered" evidence="8">
    <location>
        <begin position="345"/>
        <end position="366"/>
    </location>
</feature>
<feature type="repeat" description="ANK" evidence="7">
    <location>
        <begin position="517"/>
        <end position="550"/>
    </location>
</feature>
<keyword evidence="6 9" id="KW-0472">Membrane</keyword>
<evidence type="ECO:0000256" key="5">
    <source>
        <dbReference type="ARBA" id="ARBA00023043"/>
    </source>
</evidence>
<dbReference type="PANTHER" id="PTHR24123:SF33">
    <property type="entry name" value="PROTEIN HOS4"/>
    <property type="match status" value="1"/>
</dbReference>
<feature type="region of interest" description="Disordered" evidence="8">
    <location>
        <begin position="1"/>
        <end position="25"/>
    </location>
</feature>
<feature type="repeat" description="ANK" evidence="7">
    <location>
        <begin position="391"/>
        <end position="415"/>
    </location>
</feature>
<dbReference type="InterPro" id="IPR002523">
    <property type="entry name" value="MgTranspt_CorA/ZnTranspt_ZntB"/>
</dbReference>
<evidence type="ECO:0000256" key="9">
    <source>
        <dbReference type="SAM" id="Phobius"/>
    </source>
</evidence>
<evidence type="ECO:0000256" key="2">
    <source>
        <dbReference type="ARBA" id="ARBA00022692"/>
    </source>
</evidence>
<feature type="transmembrane region" description="Helical" evidence="9">
    <location>
        <begin position="885"/>
        <end position="904"/>
    </location>
</feature>
<dbReference type="PANTHER" id="PTHR24123">
    <property type="entry name" value="ANKYRIN REPEAT-CONTAINING"/>
    <property type="match status" value="1"/>
</dbReference>
<dbReference type="PROSITE" id="PS50297">
    <property type="entry name" value="ANK_REP_REGION"/>
    <property type="match status" value="4"/>
</dbReference>
<dbReference type="GO" id="GO:0046873">
    <property type="term" value="F:metal ion transmembrane transporter activity"/>
    <property type="evidence" value="ECO:0007669"/>
    <property type="project" value="InterPro"/>
</dbReference>
<evidence type="ECO:0000256" key="4">
    <source>
        <dbReference type="ARBA" id="ARBA00022989"/>
    </source>
</evidence>
<keyword evidence="5 7" id="KW-0040">ANK repeat</keyword>
<dbReference type="InterPro" id="IPR045863">
    <property type="entry name" value="CorA_TM1_TM2"/>
</dbReference>
<sequence length="909" mass="101731">MENEDNGCSRSSLHGVDSQEGVAGQRGTIREIDSITKGLNKIARQLCVANKHHDPGRLLFSAVSQKKPSIVERLIREFDANINERDDSGRTPLSRAVDAGHKATVDYLLSNENIEVDATDNDGTTPLWQALNKLRPNGDLGISQSLIRKADINRQSNTGDYPLLWAIEKRPELRTVPGPRFGERQESVLSLLLKENALDVNVSCSEGRSALLLAAKSEDSGTVKKLLEKEELKVNICDKDSRLPLSWAAGNRLSSIVENLLNHPEIDTYSRDIHGRTPLMWSICSGQMENMKLLLGKNYQALNIPDTEGRTPLSWAAERGNLTTVKFLLNLAGIDKDKKDNAGRTPLSWAVGNQSRSSETRKAFTPPQENELIVESLIETDGIDNNSVDNNGRTPFSWAVTNADFSIVQYLVRSGCVAIDQPDGTGRTPLSWCAEDGQLGVVETLLSQDTVDANLKDFSGRTPLYWATRKGNVRVMDILMQKDVDTLKMMVLEKPEQPDRVKLLLDAGYDASKLDPDGRTALHYAVSTKHIESTMHLISFGRSSINWKDNAGVTPLSLAVTKSPVLAKILVEHGATTDGIQTSAWFHENKDSVNDIICLSKQGATQGFQYMTKHSLAEEFTKPLPSEHLRRRLLKSQTDVKLHIDMRLDRFPNSDNQRLCFLLETSFPGSFLPWYVKEEEVVLLMEPIMSCIAVHNSRSSLGLRPQSVDFLSTLDNSKVPEDGAEFFVQFLNVLDSRWSRLLSQAEKHIRKQIQFDEEAPDHAHQASEVLPTKKFIDGLQNDVLKLYRLGDVVEDHVTEARGFVEKYCLPHNEGKGKQLALDAVTRLESREFTRVSMIEARRSTAIATSMRRLTWMTFIFLPLMFASSLFGMNVNVLKDNPDWKWYILVVGATVILTICGWIGFERVLV</sequence>
<evidence type="ECO:0000313" key="10">
    <source>
        <dbReference type="EMBL" id="RBA15833.1"/>
    </source>
</evidence>
<evidence type="ECO:0000313" key="11">
    <source>
        <dbReference type="Proteomes" id="UP000251714"/>
    </source>
</evidence>
<feature type="repeat" description="ANK" evidence="7">
    <location>
        <begin position="459"/>
        <end position="485"/>
    </location>
</feature>
<proteinExistence type="predicted"/>
<comment type="subcellular location">
    <subcellularLocation>
        <location evidence="1">Membrane</location>
        <topology evidence="1">Multi-pass membrane protein</topology>
    </subcellularLocation>
</comment>
<evidence type="ECO:0000256" key="3">
    <source>
        <dbReference type="ARBA" id="ARBA00022737"/>
    </source>
</evidence>
<dbReference type="Proteomes" id="UP000251714">
    <property type="component" value="Unassembled WGS sequence"/>
</dbReference>
<evidence type="ECO:0000256" key="6">
    <source>
        <dbReference type="ARBA" id="ARBA00023136"/>
    </source>
</evidence>